<feature type="transmembrane region" description="Helical" evidence="1">
    <location>
        <begin position="119"/>
        <end position="141"/>
    </location>
</feature>
<organism evidence="2 3">
    <name type="scientific">Stieleria neptunia</name>
    <dbReference type="NCBI Taxonomy" id="2527979"/>
    <lineage>
        <taxon>Bacteria</taxon>
        <taxon>Pseudomonadati</taxon>
        <taxon>Planctomycetota</taxon>
        <taxon>Planctomycetia</taxon>
        <taxon>Pirellulales</taxon>
        <taxon>Pirellulaceae</taxon>
        <taxon>Stieleria</taxon>
    </lineage>
</organism>
<feature type="transmembrane region" description="Helical" evidence="1">
    <location>
        <begin position="153"/>
        <end position="174"/>
    </location>
</feature>
<feature type="transmembrane region" description="Helical" evidence="1">
    <location>
        <begin position="89"/>
        <end position="107"/>
    </location>
</feature>
<dbReference type="KEGG" id="snep:Enr13x_31560"/>
<keyword evidence="1" id="KW-1133">Transmembrane helix</keyword>
<accession>A0A518HR80</accession>
<name>A0A518HR80_9BACT</name>
<proteinExistence type="predicted"/>
<keyword evidence="1" id="KW-0812">Transmembrane</keyword>
<reference evidence="2 3" key="1">
    <citation type="submission" date="2019-03" db="EMBL/GenBank/DDBJ databases">
        <title>Deep-cultivation of Planctomycetes and their phenomic and genomic characterization uncovers novel biology.</title>
        <authorList>
            <person name="Wiegand S."/>
            <person name="Jogler M."/>
            <person name="Boedeker C."/>
            <person name="Pinto D."/>
            <person name="Vollmers J."/>
            <person name="Rivas-Marin E."/>
            <person name="Kohn T."/>
            <person name="Peeters S.H."/>
            <person name="Heuer A."/>
            <person name="Rast P."/>
            <person name="Oberbeckmann S."/>
            <person name="Bunk B."/>
            <person name="Jeske O."/>
            <person name="Meyerdierks A."/>
            <person name="Storesund J.E."/>
            <person name="Kallscheuer N."/>
            <person name="Luecker S."/>
            <person name="Lage O.M."/>
            <person name="Pohl T."/>
            <person name="Merkel B.J."/>
            <person name="Hornburger P."/>
            <person name="Mueller R.-W."/>
            <person name="Bruemmer F."/>
            <person name="Labrenz M."/>
            <person name="Spormann A.M."/>
            <person name="Op den Camp H."/>
            <person name="Overmann J."/>
            <person name="Amann R."/>
            <person name="Jetten M.S.M."/>
            <person name="Mascher T."/>
            <person name="Medema M.H."/>
            <person name="Devos D.P."/>
            <person name="Kaster A.-K."/>
            <person name="Ovreas L."/>
            <person name="Rohde M."/>
            <person name="Galperin M.Y."/>
            <person name="Jogler C."/>
        </authorList>
    </citation>
    <scope>NUCLEOTIDE SEQUENCE [LARGE SCALE GENOMIC DNA]</scope>
    <source>
        <strain evidence="2 3">Enr13</strain>
    </source>
</reference>
<gene>
    <name evidence="2" type="ORF">Enr13x_31560</name>
</gene>
<dbReference type="EMBL" id="CP037423">
    <property type="protein sequence ID" value="QDV43301.1"/>
    <property type="molecule type" value="Genomic_DNA"/>
</dbReference>
<dbReference type="AlphaFoldDB" id="A0A518HR80"/>
<keyword evidence="3" id="KW-1185">Reference proteome</keyword>
<protein>
    <submittedName>
        <fullName evidence="2">Uncharacterized protein</fullName>
    </submittedName>
</protein>
<evidence type="ECO:0000313" key="3">
    <source>
        <dbReference type="Proteomes" id="UP000319004"/>
    </source>
</evidence>
<keyword evidence="1" id="KW-0472">Membrane</keyword>
<evidence type="ECO:0000313" key="2">
    <source>
        <dbReference type="EMBL" id="QDV43301.1"/>
    </source>
</evidence>
<feature type="transmembrane region" description="Helical" evidence="1">
    <location>
        <begin position="59"/>
        <end position="83"/>
    </location>
</feature>
<evidence type="ECO:0000256" key="1">
    <source>
        <dbReference type="SAM" id="Phobius"/>
    </source>
</evidence>
<sequence length="188" mass="20802">MNRVTRRSLVTSCESRATPAGCVIEHHPCGGQRADIAEKRELGLNLLRRRWDPLFRKRLMARFGIVSGILLCIDTAIALFGSLNKAPMLFIPMMLGIPILFFGVVALNPHRRRQALATAATLGAFGCLIGFGQLAHFFSIWRKQGVVNLHSTQIVSLMVAICIVFSLSYLWTVVQSGRQRGRRSAASP</sequence>
<dbReference type="Proteomes" id="UP000319004">
    <property type="component" value="Chromosome"/>
</dbReference>